<organism evidence="2 3">
    <name type="scientific">Coniochaeta ligniaria NRRL 30616</name>
    <dbReference type="NCBI Taxonomy" id="1408157"/>
    <lineage>
        <taxon>Eukaryota</taxon>
        <taxon>Fungi</taxon>
        <taxon>Dikarya</taxon>
        <taxon>Ascomycota</taxon>
        <taxon>Pezizomycotina</taxon>
        <taxon>Sordariomycetes</taxon>
        <taxon>Sordariomycetidae</taxon>
        <taxon>Coniochaetales</taxon>
        <taxon>Coniochaetaceae</taxon>
        <taxon>Coniochaeta</taxon>
    </lineage>
</organism>
<dbReference type="AlphaFoldDB" id="A0A1J7IE77"/>
<keyword evidence="3" id="KW-1185">Reference proteome</keyword>
<dbReference type="Pfam" id="PF05368">
    <property type="entry name" value="NmrA"/>
    <property type="match status" value="1"/>
</dbReference>
<accession>A0A1J7IE77</accession>
<dbReference type="Gene3D" id="3.40.50.720">
    <property type="entry name" value="NAD(P)-binding Rossmann-like Domain"/>
    <property type="match status" value="1"/>
</dbReference>
<reference evidence="2 3" key="1">
    <citation type="submission" date="2016-10" db="EMBL/GenBank/DDBJ databases">
        <title>Draft genome sequence of Coniochaeta ligniaria NRRL30616, a lignocellulolytic fungus for bioabatement of inhibitors in plant biomass hydrolysates.</title>
        <authorList>
            <consortium name="DOE Joint Genome Institute"/>
            <person name="Jimenez D.J."/>
            <person name="Hector R.E."/>
            <person name="Riley R."/>
            <person name="Sun H."/>
            <person name="Grigoriev I.V."/>
            <person name="Van Elsas J.D."/>
            <person name="Nichols N.N."/>
        </authorList>
    </citation>
    <scope>NUCLEOTIDE SEQUENCE [LARGE SCALE GENOMIC DNA]</scope>
    <source>
        <strain evidence="2 3">NRRL 30616</strain>
    </source>
</reference>
<name>A0A1J7IE77_9PEZI</name>
<evidence type="ECO:0000259" key="1">
    <source>
        <dbReference type="Pfam" id="PF05368"/>
    </source>
</evidence>
<feature type="domain" description="NmrA-like" evidence="1">
    <location>
        <begin position="2"/>
        <end position="256"/>
    </location>
</feature>
<sequence length="315" mass="34665">MTVGIFPASGGLGGSTSTHLVKLLPREDIVLINRFPEKTPSHLTEGGVRVRKASYESSPAELEEAFAGIDVLFLISYPSHVHEYRVKVQIPAVDAARRAGVKHIFYSSLGFGGDLQDHSLAVVMQAHLDTEKYLARLAAEDPSFTYTSIREGIYSESTPIYTAFFDPRNPVDEILIPHDGSGPGVAWVKRDELGEASAKLIASYVQDRSKFPYTNKKVLLTGGKVWTLADTVKLLAQVAGKEDVKIKEVSVDEYVKLPQVLAKFGSEENARTWATAWEAIKAGETAVVTPDLEKILGRKGEEFEVTVRKYWAGKE</sequence>
<dbReference type="OrthoDB" id="419598at2759"/>
<dbReference type="PANTHER" id="PTHR47129:SF1">
    <property type="entry name" value="NMRA-LIKE DOMAIN-CONTAINING PROTEIN"/>
    <property type="match status" value="1"/>
</dbReference>
<dbReference type="STRING" id="1408157.A0A1J7IE77"/>
<dbReference type="InterPro" id="IPR008030">
    <property type="entry name" value="NmrA-like"/>
</dbReference>
<evidence type="ECO:0000313" key="3">
    <source>
        <dbReference type="Proteomes" id="UP000182658"/>
    </source>
</evidence>
<dbReference type="EMBL" id="KV875101">
    <property type="protein sequence ID" value="OIW25587.1"/>
    <property type="molecule type" value="Genomic_DNA"/>
</dbReference>
<proteinExistence type="predicted"/>
<protein>
    <submittedName>
        <fullName evidence="2">NAD(P)-binding protein</fullName>
    </submittedName>
</protein>
<dbReference type="Proteomes" id="UP000182658">
    <property type="component" value="Unassembled WGS sequence"/>
</dbReference>
<gene>
    <name evidence="2" type="ORF">CONLIGDRAFT_499105</name>
</gene>
<dbReference type="PANTHER" id="PTHR47129">
    <property type="entry name" value="QUINONE OXIDOREDUCTASE 2"/>
    <property type="match status" value="1"/>
</dbReference>
<dbReference type="SUPFAM" id="SSF51735">
    <property type="entry name" value="NAD(P)-binding Rossmann-fold domains"/>
    <property type="match status" value="1"/>
</dbReference>
<evidence type="ECO:0000313" key="2">
    <source>
        <dbReference type="EMBL" id="OIW25587.1"/>
    </source>
</evidence>
<dbReference type="Gene3D" id="3.90.25.10">
    <property type="entry name" value="UDP-galactose 4-epimerase, domain 1"/>
    <property type="match status" value="1"/>
</dbReference>
<dbReference type="InterPro" id="IPR052718">
    <property type="entry name" value="NmrA-type_oxidoreductase"/>
</dbReference>
<dbReference type="InterPro" id="IPR036291">
    <property type="entry name" value="NAD(P)-bd_dom_sf"/>
</dbReference>
<dbReference type="InParanoid" id="A0A1J7IE77"/>